<protein>
    <recommendedName>
        <fullName evidence="4">[histone H3]-dimethyl-L-lysine(36) demethylase</fullName>
        <ecNumber evidence="4">1.14.11.27</ecNumber>
    </recommendedName>
    <alternativeName>
        <fullName evidence="13">[Histone-H3]-lysine-36 demethylase 1</fullName>
    </alternativeName>
</protein>
<dbReference type="GO" id="GO:0005634">
    <property type="term" value="C:nucleus"/>
    <property type="evidence" value="ECO:0007669"/>
    <property type="project" value="UniProtKB-SubCell"/>
</dbReference>
<comment type="catalytic activity">
    <reaction evidence="14">
        <text>N(6),N(6)-dimethyl-L-lysyl(36)-[histone H3] + 2 2-oxoglutarate + 2 O2 = L-lysyl(36)-[histone H3] + 2 formaldehyde + 2 succinate + 2 CO2</text>
        <dbReference type="Rhea" id="RHEA:42032"/>
        <dbReference type="Rhea" id="RHEA-COMP:9785"/>
        <dbReference type="Rhea" id="RHEA-COMP:9787"/>
        <dbReference type="ChEBI" id="CHEBI:15379"/>
        <dbReference type="ChEBI" id="CHEBI:16526"/>
        <dbReference type="ChEBI" id="CHEBI:16810"/>
        <dbReference type="ChEBI" id="CHEBI:16842"/>
        <dbReference type="ChEBI" id="CHEBI:29969"/>
        <dbReference type="ChEBI" id="CHEBI:30031"/>
        <dbReference type="ChEBI" id="CHEBI:61976"/>
        <dbReference type="EC" id="1.14.11.27"/>
    </reaction>
</comment>
<dbReference type="RefSeq" id="XP_003684712.1">
    <property type="nucleotide sequence ID" value="XM_003684664.1"/>
</dbReference>
<dbReference type="GO" id="GO:0032968">
    <property type="term" value="P:positive regulation of transcription elongation by RNA polymerase II"/>
    <property type="evidence" value="ECO:0007669"/>
    <property type="project" value="EnsemblFungi"/>
</dbReference>
<dbReference type="InterPro" id="IPR050690">
    <property type="entry name" value="JHDM1_Histone_Demethylase"/>
</dbReference>
<organism evidence="16 17">
    <name type="scientific">Tetrapisispora phaffii (strain ATCC 24235 / CBS 4417 / NBRC 1672 / NRRL Y-8282 / UCD 70-5)</name>
    <name type="common">Yeast</name>
    <name type="synonym">Fabospora phaffii</name>
    <dbReference type="NCBI Taxonomy" id="1071381"/>
    <lineage>
        <taxon>Eukaryota</taxon>
        <taxon>Fungi</taxon>
        <taxon>Dikarya</taxon>
        <taxon>Ascomycota</taxon>
        <taxon>Saccharomycotina</taxon>
        <taxon>Saccharomycetes</taxon>
        <taxon>Saccharomycetales</taxon>
        <taxon>Saccharomycetaceae</taxon>
        <taxon>Tetrapisispora</taxon>
    </lineage>
</organism>
<evidence type="ECO:0000256" key="13">
    <source>
        <dbReference type="ARBA" id="ARBA00031083"/>
    </source>
</evidence>
<comment type="similarity">
    <text evidence="3">Belongs to the JHDM1 histone demethylase family.</text>
</comment>
<evidence type="ECO:0000256" key="8">
    <source>
        <dbReference type="ARBA" id="ARBA00023002"/>
    </source>
</evidence>
<evidence type="ECO:0000256" key="11">
    <source>
        <dbReference type="ARBA" id="ARBA00023163"/>
    </source>
</evidence>
<dbReference type="OMA" id="SQQNERW"/>
<reference evidence="16 17" key="1">
    <citation type="journal article" date="2011" name="Proc. Natl. Acad. Sci. U.S.A.">
        <title>Evolutionary erosion of yeast sex chromosomes by mating-type switching accidents.</title>
        <authorList>
            <person name="Gordon J.L."/>
            <person name="Armisen D."/>
            <person name="Proux-Wera E."/>
            <person name="Oheigeartaigh S.S."/>
            <person name="Byrne K.P."/>
            <person name="Wolfe K.H."/>
        </authorList>
    </citation>
    <scope>NUCLEOTIDE SEQUENCE [LARGE SCALE GENOMIC DNA]</scope>
    <source>
        <strain evidence="17">ATCC 24235 / CBS 4417 / NBRC 1672 / NRRL Y-8282 / UCD 70-5</strain>
    </source>
</reference>
<keyword evidence="7" id="KW-0223">Dioxygenase</keyword>
<keyword evidence="17" id="KW-1185">Reference proteome</keyword>
<keyword evidence="6" id="KW-0156">Chromatin regulator</keyword>
<dbReference type="Pfam" id="PF17811">
    <property type="entry name" value="JHD"/>
    <property type="match status" value="1"/>
</dbReference>
<evidence type="ECO:0000313" key="17">
    <source>
        <dbReference type="Proteomes" id="UP000005666"/>
    </source>
</evidence>
<evidence type="ECO:0000256" key="3">
    <source>
        <dbReference type="ARBA" id="ARBA00008037"/>
    </source>
</evidence>
<evidence type="ECO:0000259" key="15">
    <source>
        <dbReference type="PROSITE" id="PS51184"/>
    </source>
</evidence>
<name>G8BRA2_TETPH</name>
<keyword evidence="12" id="KW-0539">Nucleus</keyword>
<evidence type="ECO:0000256" key="12">
    <source>
        <dbReference type="ARBA" id="ARBA00023242"/>
    </source>
</evidence>
<keyword evidence="11" id="KW-0804">Transcription</keyword>
<dbReference type="EMBL" id="HE612858">
    <property type="protein sequence ID" value="CCE62278.1"/>
    <property type="molecule type" value="Genomic_DNA"/>
</dbReference>
<dbReference type="GeneID" id="11535286"/>
<dbReference type="eggNOG" id="KOG1633">
    <property type="taxonomic scope" value="Eukaryota"/>
</dbReference>
<dbReference type="KEGG" id="tpf:TPHA_0C01220"/>
<evidence type="ECO:0000256" key="6">
    <source>
        <dbReference type="ARBA" id="ARBA00022853"/>
    </source>
</evidence>
<evidence type="ECO:0000256" key="4">
    <source>
        <dbReference type="ARBA" id="ARBA00013246"/>
    </source>
</evidence>
<evidence type="ECO:0000256" key="9">
    <source>
        <dbReference type="ARBA" id="ARBA00023004"/>
    </source>
</evidence>
<sequence>MVVNRKRKSVEKGDTASLITKKKYNLRTSNNQIDYISLNEGDGVKRKNEPPHLKSFNDCFNRYVGNAQDKRIPYKTFVDTFDDIKVPYLIIDPENSGMEVPDQLTVEEITKRLGGDCKINVMDVLTQENEKWTLSKWNEYFTNTSYLQRDRLKNVISFEVSDFAKRDNFVVKRPTVVSENDLVDIVWDRYCNCDGENGVYGPRPKVTKYVLMSVRNAYTDFHLDFAGTPVYYKLLQGSKKFILFPPTSHNIEQYLQWCNKPDQTSIFLGDHLQDGIAMELKASDLFLIPAGYIHVVYTPEDSLIVGGNFLTFRDILTHLKIVEVEKESKVPKTFTFPKFEAVMYKTAEWLIDEIESGSKFSNDGDLPTIIKQLSSIITSSKLKYSSSSFNSKKEMIAKLNSLRKESP</sequence>
<keyword evidence="10" id="KW-0805">Transcription regulation</keyword>
<evidence type="ECO:0000256" key="2">
    <source>
        <dbReference type="ARBA" id="ARBA00004123"/>
    </source>
</evidence>
<keyword evidence="9" id="KW-0408">Iron</keyword>
<dbReference type="HOGENOM" id="CLU_003540_6_2_1"/>
<gene>
    <name evidence="16" type="primary">TPHA0C01220</name>
    <name evidence="16" type="ordered locus">TPHA_0C01220</name>
</gene>
<dbReference type="EC" id="1.14.11.27" evidence="4"/>
<dbReference type="SMART" id="SM00558">
    <property type="entry name" value="JmjC"/>
    <property type="match status" value="1"/>
</dbReference>
<dbReference type="AlphaFoldDB" id="G8BRA2"/>
<dbReference type="GO" id="GO:0140680">
    <property type="term" value="F:histone H3K36me/H3K36me2 demethylase activity"/>
    <property type="evidence" value="ECO:0007669"/>
    <property type="project" value="UniProtKB-EC"/>
</dbReference>
<feature type="domain" description="JmjC" evidence="15">
    <location>
        <begin position="162"/>
        <end position="326"/>
    </location>
</feature>
<comment type="cofactor">
    <cofactor evidence="1">
        <name>Fe(2+)</name>
        <dbReference type="ChEBI" id="CHEBI:29033"/>
    </cofactor>
</comment>
<dbReference type="InterPro" id="IPR041070">
    <property type="entry name" value="JHD"/>
</dbReference>
<dbReference type="PROSITE" id="PS51184">
    <property type="entry name" value="JMJC"/>
    <property type="match status" value="1"/>
</dbReference>
<dbReference type="InterPro" id="IPR003347">
    <property type="entry name" value="JmjC_dom"/>
</dbReference>
<evidence type="ECO:0000256" key="10">
    <source>
        <dbReference type="ARBA" id="ARBA00023015"/>
    </source>
</evidence>
<dbReference type="Proteomes" id="UP000005666">
    <property type="component" value="Chromosome 3"/>
</dbReference>
<evidence type="ECO:0000256" key="1">
    <source>
        <dbReference type="ARBA" id="ARBA00001954"/>
    </source>
</evidence>
<evidence type="ECO:0000256" key="14">
    <source>
        <dbReference type="ARBA" id="ARBA00047915"/>
    </source>
</evidence>
<comment type="subcellular location">
    <subcellularLocation>
        <location evidence="2">Nucleus</location>
    </subcellularLocation>
</comment>
<dbReference type="PANTHER" id="PTHR23123">
    <property type="entry name" value="PHD/F-BOX CONTAINING PROTEIN"/>
    <property type="match status" value="1"/>
</dbReference>
<evidence type="ECO:0000256" key="7">
    <source>
        <dbReference type="ARBA" id="ARBA00022964"/>
    </source>
</evidence>
<evidence type="ECO:0000256" key="5">
    <source>
        <dbReference type="ARBA" id="ARBA00022723"/>
    </source>
</evidence>
<proteinExistence type="inferred from homology"/>
<dbReference type="STRING" id="1071381.G8BRA2"/>
<keyword evidence="5" id="KW-0479">Metal-binding</keyword>
<dbReference type="GO" id="GO:0140002">
    <property type="term" value="F:histone H3K4me3 reader activity"/>
    <property type="evidence" value="ECO:0007669"/>
    <property type="project" value="EnsemblFungi"/>
</dbReference>
<dbReference type="SUPFAM" id="SSF51197">
    <property type="entry name" value="Clavaminate synthase-like"/>
    <property type="match status" value="1"/>
</dbReference>
<accession>G8BRA2</accession>
<keyword evidence="8" id="KW-0560">Oxidoreductase</keyword>
<dbReference type="Gene3D" id="2.60.120.650">
    <property type="entry name" value="Cupin"/>
    <property type="match status" value="1"/>
</dbReference>
<dbReference type="OrthoDB" id="5876800at2759"/>
<evidence type="ECO:0000313" key="16">
    <source>
        <dbReference type="EMBL" id="CCE62278.1"/>
    </source>
</evidence>
<dbReference type="GO" id="GO:0046872">
    <property type="term" value="F:metal ion binding"/>
    <property type="evidence" value="ECO:0007669"/>
    <property type="project" value="UniProtKB-KW"/>
</dbReference>